<dbReference type="AlphaFoldDB" id="A0AAV1M7I1"/>
<name>A0AAV1M7I1_9NEOP</name>
<evidence type="ECO:0000256" key="1">
    <source>
        <dbReference type="SAM" id="Coils"/>
    </source>
</evidence>
<feature type="coiled-coil region" evidence="1">
    <location>
        <begin position="258"/>
        <end position="292"/>
    </location>
</feature>
<feature type="region of interest" description="Disordered" evidence="2">
    <location>
        <begin position="625"/>
        <end position="683"/>
    </location>
</feature>
<dbReference type="EMBL" id="CAVLGL010000148">
    <property type="protein sequence ID" value="CAK1603638.1"/>
    <property type="molecule type" value="Genomic_DNA"/>
</dbReference>
<feature type="coiled-coil region" evidence="1">
    <location>
        <begin position="53"/>
        <end position="87"/>
    </location>
</feature>
<accession>A0AAV1M7I1</accession>
<reference evidence="3 4" key="1">
    <citation type="submission" date="2023-11" db="EMBL/GenBank/DDBJ databases">
        <authorList>
            <person name="Hedman E."/>
            <person name="Englund M."/>
            <person name="Stromberg M."/>
            <person name="Nyberg Akerstrom W."/>
            <person name="Nylinder S."/>
            <person name="Jareborg N."/>
            <person name="Kallberg Y."/>
            <person name="Kronander E."/>
        </authorList>
    </citation>
    <scope>NUCLEOTIDE SEQUENCE [LARGE SCALE GENOMIC DNA]</scope>
</reference>
<feature type="coiled-coil region" evidence="1">
    <location>
        <begin position="458"/>
        <end position="488"/>
    </location>
</feature>
<evidence type="ECO:0000313" key="3">
    <source>
        <dbReference type="EMBL" id="CAK1603638.1"/>
    </source>
</evidence>
<evidence type="ECO:0000313" key="4">
    <source>
        <dbReference type="Proteomes" id="UP001314205"/>
    </source>
</evidence>
<feature type="region of interest" description="Disordered" evidence="2">
    <location>
        <begin position="562"/>
        <end position="596"/>
    </location>
</feature>
<organism evidence="3 4">
    <name type="scientific">Parnassius mnemosyne</name>
    <name type="common">clouded apollo</name>
    <dbReference type="NCBI Taxonomy" id="213953"/>
    <lineage>
        <taxon>Eukaryota</taxon>
        <taxon>Metazoa</taxon>
        <taxon>Ecdysozoa</taxon>
        <taxon>Arthropoda</taxon>
        <taxon>Hexapoda</taxon>
        <taxon>Insecta</taxon>
        <taxon>Pterygota</taxon>
        <taxon>Neoptera</taxon>
        <taxon>Endopterygota</taxon>
        <taxon>Lepidoptera</taxon>
        <taxon>Glossata</taxon>
        <taxon>Ditrysia</taxon>
        <taxon>Papilionoidea</taxon>
        <taxon>Papilionidae</taxon>
        <taxon>Parnassiinae</taxon>
        <taxon>Parnassini</taxon>
        <taxon>Parnassius</taxon>
        <taxon>Driopa</taxon>
    </lineage>
</organism>
<evidence type="ECO:0000256" key="2">
    <source>
        <dbReference type="SAM" id="MobiDB-lite"/>
    </source>
</evidence>
<dbReference type="Proteomes" id="UP001314205">
    <property type="component" value="Unassembled WGS sequence"/>
</dbReference>
<feature type="compositionally biased region" description="Basic residues" evidence="2">
    <location>
        <begin position="625"/>
        <end position="643"/>
    </location>
</feature>
<feature type="coiled-coil region" evidence="1">
    <location>
        <begin position="328"/>
        <end position="421"/>
    </location>
</feature>
<sequence>MMFNGLLVCGDSDTSDFTKESIGASSIAESALSDPLSTTECLQSKLLATMQILENKEETIRVQAQSLALAEERISALTERAEIFRRQLSQLQSPRISEPRLVEKTDISISTDMHQDEMCQKQIVSSLQDSLSVIEDLYRECFYETVKQEELIDLLRKSFLDIRIKEREKTEQIGRLQNVVNSQKWSLDRCQDIAMEVENLKSEISNFLNNSNSDSGMWEREESLAGELGGELQHISGQLLRLRELLVGDCTCGLRDENVKLKQINEDLVIQAKDLRQRVHELEVAIEDKDKVNLQYQRQLELKDQEFRRMAQQLSTLEESSKNQNVTCDSMTRQLQQLQTLLKDKSEELAGLRKQCEVRELSAAELQQRLDDAQLIIEEERGVRSEVRELGEQVCRWREQLQQLQAQLQAARAHSARVAQQYREEARCAGRLRGELAEARRRGALLCASARRLAFELRAGLTRQRSRLREQEEKIKAQEVMIRTLQQSSDRRHNSASDNEPCCSRYIPREETRRRNDCAISTTNDIADCLKCTLMNRKTRDDTGSQTGSCSEYRHMMRERTRELELTSESEINSCSVPPKPPRRLLRKKKSFYNNGREMSPTEELLERVRVVHEAFDTAHRRWTRPAHTRAHTHTHAATHGHATRGPSADTTRTHQAHHADVATSRRHDTNTITHGHTKHEHT</sequence>
<comment type="caution">
    <text evidence="3">The sequence shown here is derived from an EMBL/GenBank/DDBJ whole genome shotgun (WGS) entry which is preliminary data.</text>
</comment>
<gene>
    <name evidence="3" type="ORF">PARMNEM_LOCUS21971</name>
</gene>
<keyword evidence="4" id="KW-1185">Reference proteome</keyword>
<feature type="compositionally biased region" description="Basic and acidic residues" evidence="2">
    <location>
        <begin position="658"/>
        <end position="670"/>
    </location>
</feature>
<protein>
    <submittedName>
        <fullName evidence="3">Uncharacterized protein</fullName>
    </submittedName>
</protein>
<proteinExistence type="predicted"/>
<feature type="compositionally biased region" description="Basic residues" evidence="2">
    <location>
        <begin position="581"/>
        <end position="591"/>
    </location>
</feature>
<keyword evidence="1" id="KW-0175">Coiled coil</keyword>